<proteinExistence type="predicted"/>
<evidence type="ECO:0000313" key="2">
    <source>
        <dbReference type="Proteomes" id="UP001195903"/>
    </source>
</evidence>
<gene>
    <name evidence="1" type="ORF">KJI95_02040</name>
</gene>
<organism evidence="1 2">
    <name type="scientific">Shewanella jiangmenensis</name>
    <dbReference type="NCBI Taxonomy" id="2837387"/>
    <lineage>
        <taxon>Bacteria</taxon>
        <taxon>Pseudomonadati</taxon>
        <taxon>Pseudomonadota</taxon>
        <taxon>Gammaproteobacteria</taxon>
        <taxon>Alteromonadales</taxon>
        <taxon>Shewanellaceae</taxon>
        <taxon>Shewanella</taxon>
    </lineage>
</organism>
<reference evidence="1 2" key="1">
    <citation type="submission" date="2021-05" db="EMBL/GenBank/DDBJ databases">
        <title>Shewanella sp. JM162201.</title>
        <authorList>
            <person name="Xu S."/>
            <person name="Li A."/>
        </authorList>
    </citation>
    <scope>NUCLEOTIDE SEQUENCE [LARGE SCALE GENOMIC DNA]</scope>
    <source>
        <strain evidence="1 2">JM162201</strain>
    </source>
</reference>
<dbReference type="EMBL" id="JAHEPS010000001">
    <property type="protein sequence ID" value="MBT1443310.1"/>
    <property type="molecule type" value="Genomic_DNA"/>
</dbReference>
<keyword evidence="2" id="KW-1185">Reference proteome</keyword>
<protein>
    <submittedName>
        <fullName evidence="1">Uncharacterized protein</fullName>
    </submittedName>
</protein>
<comment type="caution">
    <text evidence="1">The sequence shown here is derived from an EMBL/GenBank/DDBJ whole genome shotgun (WGS) entry which is preliminary data.</text>
</comment>
<name>A0ABS5UYV4_9GAMM</name>
<accession>A0ABS5UYV4</accession>
<sequence>MKSSVFLMLTEVLIRDDGRRSDTLSKGFAPHFAPPFPSFGLFEAAASGFLPAAWFVAQQQPKRQAEAVVKEFRVF</sequence>
<dbReference type="Proteomes" id="UP001195903">
    <property type="component" value="Unassembled WGS sequence"/>
</dbReference>
<evidence type="ECO:0000313" key="1">
    <source>
        <dbReference type="EMBL" id="MBT1443310.1"/>
    </source>
</evidence>